<evidence type="ECO:0000259" key="8">
    <source>
        <dbReference type="PROSITE" id="PS50240"/>
    </source>
</evidence>
<dbReference type="SMART" id="SM00192">
    <property type="entry name" value="LDLa"/>
    <property type="match status" value="1"/>
</dbReference>
<dbReference type="Gene3D" id="4.10.400.10">
    <property type="entry name" value="Low-density Lipoprotein Receptor"/>
    <property type="match status" value="1"/>
</dbReference>
<dbReference type="InterPro" id="IPR009003">
    <property type="entry name" value="Peptidase_S1_PA"/>
</dbReference>
<evidence type="ECO:0000256" key="1">
    <source>
        <dbReference type="ARBA" id="ARBA00022670"/>
    </source>
</evidence>
<dbReference type="PANTHER" id="PTHR24252">
    <property type="entry name" value="ACROSIN-RELATED"/>
    <property type="match status" value="1"/>
</dbReference>
<dbReference type="InterPro" id="IPR033116">
    <property type="entry name" value="TRYPSIN_SER"/>
</dbReference>
<keyword evidence="7" id="KW-0472">Membrane</keyword>
<dbReference type="CDD" id="cd00190">
    <property type="entry name" value="Tryp_SPc"/>
    <property type="match status" value="1"/>
</dbReference>
<evidence type="ECO:0000313" key="9">
    <source>
        <dbReference type="EMBL" id="TFK01958.1"/>
    </source>
</evidence>
<evidence type="ECO:0000256" key="6">
    <source>
        <dbReference type="RuleBase" id="RU363034"/>
    </source>
</evidence>
<keyword evidence="1 6" id="KW-0645">Protease</keyword>
<organism evidence="9 10">
    <name type="scientific">Platysternon megacephalum</name>
    <name type="common">big-headed turtle</name>
    <dbReference type="NCBI Taxonomy" id="55544"/>
    <lineage>
        <taxon>Eukaryota</taxon>
        <taxon>Metazoa</taxon>
        <taxon>Chordata</taxon>
        <taxon>Craniata</taxon>
        <taxon>Vertebrata</taxon>
        <taxon>Euteleostomi</taxon>
        <taxon>Archelosauria</taxon>
        <taxon>Testudinata</taxon>
        <taxon>Testudines</taxon>
        <taxon>Cryptodira</taxon>
        <taxon>Durocryptodira</taxon>
        <taxon>Testudinoidea</taxon>
        <taxon>Platysternidae</taxon>
        <taxon>Platysternon</taxon>
    </lineage>
</organism>
<dbReference type="InterPro" id="IPR036772">
    <property type="entry name" value="SRCR-like_dom_sf"/>
</dbReference>
<dbReference type="GO" id="GO:0016020">
    <property type="term" value="C:membrane"/>
    <property type="evidence" value="ECO:0007669"/>
    <property type="project" value="InterPro"/>
</dbReference>
<reference evidence="9 10" key="1">
    <citation type="submission" date="2019-04" db="EMBL/GenBank/DDBJ databases">
        <title>Draft genome of the big-headed turtle Platysternon megacephalum.</title>
        <authorList>
            <person name="Gong S."/>
        </authorList>
    </citation>
    <scope>NUCLEOTIDE SEQUENCE [LARGE SCALE GENOMIC DNA]</scope>
    <source>
        <strain evidence="9">DO16091913</strain>
        <tissue evidence="9">Muscle</tissue>
    </source>
</reference>
<keyword evidence="7" id="KW-1133">Transmembrane helix</keyword>
<dbReference type="GO" id="GO:0006508">
    <property type="term" value="P:proteolysis"/>
    <property type="evidence" value="ECO:0007669"/>
    <property type="project" value="UniProtKB-KW"/>
</dbReference>
<dbReference type="InterPro" id="IPR036055">
    <property type="entry name" value="LDL_receptor-like_sf"/>
</dbReference>
<dbReference type="FunFam" id="2.40.10.10:FF:000003">
    <property type="entry name" value="Transmembrane serine protease 3"/>
    <property type="match status" value="1"/>
</dbReference>
<dbReference type="CDD" id="cd00112">
    <property type="entry name" value="LDLa"/>
    <property type="match status" value="1"/>
</dbReference>
<dbReference type="EMBL" id="QXTE01000203">
    <property type="protein sequence ID" value="TFK01958.1"/>
    <property type="molecule type" value="Genomic_DNA"/>
</dbReference>
<dbReference type="SUPFAM" id="SSF56487">
    <property type="entry name" value="SRCR-like"/>
    <property type="match status" value="1"/>
</dbReference>
<keyword evidence="2 6" id="KW-0378">Hydrolase</keyword>
<dbReference type="InterPro" id="IPR001254">
    <property type="entry name" value="Trypsin_dom"/>
</dbReference>
<proteinExistence type="predicted"/>
<dbReference type="PROSITE" id="PS00135">
    <property type="entry name" value="TRYPSIN_SER"/>
    <property type="match status" value="1"/>
</dbReference>
<feature type="domain" description="Peptidase S1" evidence="8">
    <location>
        <begin position="285"/>
        <end position="513"/>
    </location>
</feature>
<name>A0A4D9E136_9SAUR</name>
<protein>
    <submittedName>
        <fullName evidence="9">Liprin-alpha-4</fullName>
    </submittedName>
</protein>
<dbReference type="SMART" id="SM00202">
    <property type="entry name" value="SR"/>
    <property type="match status" value="1"/>
</dbReference>
<gene>
    <name evidence="9" type="ORF">DR999_PMT15720</name>
</gene>
<dbReference type="PROSITE" id="PS00134">
    <property type="entry name" value="TRYPSIN_HIS"/>
    <property type="match status" value="1"/>
</dbReference>
<dbReference type="InterPro" id="IPR002172">
    <property type="entry name" value="LDrepeatLR_classA_rpt"/>
</dbReference>
<reference evidence="9 10" key="2">
    <citation type="submission" date="2019-04" db="EMBL/GenBank/DDBJ databases">
        <title>The genome sequence of big-headed turtle.</title>
        <authorList>
            <person name="Gong S."/>
        </authorList>
    </citation>
    <scope>NUCLEOTIDE SEQUENCE [LARGE SCALE GENOMIC DNA]</scope>
    <source>
        <strain evidence="9">DO16091913</strain>
        <tissue evidence="9">Muscle</tissue>
    </source>
</reference>
<evidence type="ECO:0000256" key="3">
    <source>
        <dbReference type="ARBA" id="ARBA00022825"/>
    </source>
</evidence>
<dbReference type="PROSITE" id="PS50240">
    <property type="entry name" value="TRYPSIN_DOM"/>
    <property type="match status" value="1"/>
</dbReference>
<dbReference type="Gene3D" id="3.10.250.10">
    <property type="entry name" value="SRCR-like domain"/>
    <property type="match status" value="1"/>
</dbReference>
<dbReference type="InterPro" id="IPR001190">
    <property type="entry name" value="SRCR"/>
</dbReference>
<dbReference type="Gene3D" id="2.40.10.10">
    <property type="entry name" value="Trypsin-like serine proteases"/>
    <property type="match status" value="2"/>
</dbReference>
<evidence type="ECO:0000256" key="2">
    <source>
        <dbReference type="ARBA" id="ARBA00022801"/>
    </source>
</evidence>
<keyword evidence="5" id="KW-0325">Glycoprotein</keyword>
<dbReference type="GO" id="GO:0004252">
    <property type="term" value="F:serine-type endopeptidase activity"/>
    <property type="evidence" value="ECO:0007669"/>
    <property type="project" value="InterPro"/>
</dbReference>
<dbReference type="SUPFAM" id="SSF57424">
    <property type="entry name" value="LDL receptor-like module"/>
    <property type="match status" value="1"/>
</dbReference>
<dbReference type="PRINTS" id="PR00722">
    <property type="entry name" value="CHYMOTRYPSIN"/>
</dbReference>
<keyword evidence="10" id="KW-1185">Reference proteome</keyword>
<keyword evidence="4" id="KW-1015">Disulfide bond</keyword>
<dbReference type="AlphaFoldDB" id="A0A4D9E136"/>
<comment type="caution">
    <text evidence="9">The sequence shown here is derived from an EMBL/GenBank/DDBJ whole genome shotgun (WGS) entry which is preliminary data.</text>
</comment>
<accession>A0A4D9E136</accession>
<dbReference type="Pfam" id="PF15494">
    <property type="entry name" value="SRCR_2"/>
    <property type="match status" value="1"/>
</dbReference>
<dbReference type="InterPro" id="IPR043504">
    <property type="entry name" value="Peptidase_S1_PA_chymotrypsin"/>
</dbReference>
<dbReference type="Proteomes" id="UP000297703">
    <property type="component" value="Unassembled WGS sequence"/>
</dbReference>
<evidence type="ECO:0000313" key="10">
    <source>
        <dbReference type="Proteomes" id="UP000297703"/>
    </source>
</evidence>
<dbReference type="InterPro" id="IPR001314">
    <property type="entry name" value="Peptidase_S1A"/>
</dbReference>
<evidence type="ECO:0000256" key="5">
    <source>
        <dbReference type="ARBA" id="ARBA00023180"/>
    </source>
</evidence>
<dbReference type="STRING" id="55544.A0A4D9E136"/>
<dbReference type="InterPro" id="IPR018114">
    <property type="entry name" value="TRYPSIN_HIS"/>
</dbReference>
<keyword evidence="7" id="KW-0812">Transmembrane</keyword>
<dbReference type="OrthoDB" id="6380398at2759"/>
<keyword evidence="3 6" id="KW-0720">Serine protease</keyword>
<sequence length="516" mass="56207">MDQLGRPFPKDPSLEVGPKLGPGVVLSCLQGFSLDSHHEPPQVGCNSFGGDMLTSNKSHAGRLLQLSSESLGEQSTLCHKAPEMKQCSSAVRAFGPPPARKPPTVTHNFKRFGIPLIATVLSMATIIVIAFLIKATLEHYYFLCSKTIKFIPLQQQCNGQQDCPWGEDEENCVQQVPEGPPVGVRISKDRSTLQVLNKETGAWFWACHDNFHMTLAKAACKQMGYSSVPTFSAVDIADTQGLPLREATLNNGVLRGQDSGRQCLSGSVVSLACATCGESVKSPRVVGGGQARIHSWPWQVSLQHKTQHLCGGSIIDPRWILTAAHCFRNNLALQNWRVKAGSEILSNFNTIPVEKIFIIYSNYMFPKDNDIALVKLTSPLSISDTVKPICLPFFDEELPANTPLWVTGWGYTQQDGTLSKALQQAQIKLIDSNTCNALDAYQGDVSDKMICAGLMEGGVDTCQGDSGGPLMYNPGHWQVVGIVSWGHGCGGPSTPGVYTKVQAYLNWIYTVQRSEL</sequence>
<evidence type="ECO:0000256" key="4">
    <source>
        <dbReference type="ARBA" id="ARBA00023157"/>
    </source>
</evidence>
<dbReference type="Pfam" id="PF00089">
    <property type="entry name" value="Trypsin"/>
    <property type="match status" value="1"/>
</dbReference>
<feature type="transmembrane region" description="Helical" evidence="7">
    <location>
        <begin position="112"/>
        <end position="133"/>
    </location>
</feature>
<evidence type="ECO:0000256" key="7">
    <source>
        <dbReference type="SAM" id="Phobius"/>
    </source>
</evidence>
<dbReference type="PANTHER" id="PTHR24252:SF17">
    <property type="entry name" value="SUPPRESSOR OF TUMORIGENICITY 14 PROTEIN HOMOLOG-RELATED"/>
    <property type="match status" value="1"/>
</dbReference>
<dbReference type="SMART" id="SM00020">
    <property type="entry name" value="Tryp_SPc"/>
    <property type="match status" value="1"/>
</dbReference>
<dbReference type="SUPFAM" id="SSF50494">
    <property type="entry name" value="Trypsin-like serine proteases"/>
    <property type="match status" value="1"/>
</dbReference>